<keyword evidence="4" id="KW-1133">Transmembrane helix</keyword>
<dbReference type="Pfam" id="PF00149">
    <property type="entry name" value="Metallophos"/>
    <property type="match status" value="1"/>
</dbReference>
<organism evidence="6 7">
    <name type="scientific">Streptomyces neyagawaensis</name>
    <dbReference type="NCBI Taxonomy" id="42238"/>
    <lineage>
        <taxon>Bacteria</taxon>
        <taxon>Bacillati</taxon>
        <taxon>Actinomycetota</taxon>
        <taxon>Actinomycetes</taxon>
        <taxon>Kitasatosporales</taxon>
        <taxon>Streptomycetaceae</taxon>
        <taxon>Streptomyces</taxon>
    </lineage>
</organism>
<evidence type="ECO:0000256" key="2">
    <source>
        <dbReference type="ARBA" id="ARBA00022801"/>
    </source>
</evidence>
<feature type="compositionally biased region" description="Low complexity" evidence="3">
    <location>
        <begin position="131"/>
        <end position="152"/>
    </location>
</feature>
<evidence type="ECO:0000313" key="6">
    <source>
        <dbReference type="EMBL" id="MEU6801782.1"/>
    </source>
</evidence>
<evidence type="ECO:0000256" key="3">
    <source>
        <dbReference type="SAM" id="MobiDB-lite"/>
    </source>
</evidence>
<dbReference type="RefSeq" id="WP_359694261.1">
    <property type="nucleotide sequence ID" value="NZ_JBEYXT010000041.1"/>
</dbReference>
<dbReference type="EMBL" id="JBEYXT010000041">
    <property type="protein sequence ID" value="MEU6801782.1"/>
    <property type="molecule type" value="Genomic_DNA"/>
</dbReference>
<dbReference type="Proteomes" id="UP001551189">
    <property type="component" value="Unassembled WGS sequence"/>
</dbReference>
<protein>
    <submittedName>
        <fullName evidence="6">Metallophosphoesterase</fullName>
    </submittedName>
</protein>
<keyword evidence="4" id="KW-0472">Membrane</keyword>
<evidence type="ECO:0000313" key="7">
    <source>
        <dbReference type="Proteomes" id="UP001551189"/>
    </source>
</evidence>
<feature type="transmembrane region" description="Helical" evidence="4">
    <location>
        <begin position="6"/>
        <end position="24"/>
    </location>
</feature>
<comment type="caution">
    <text evidence="6">The sequence shown here is derived from an EMBL/GenBank/DDBJ whole genome shotgun (WGS) entry which is preliminary data.</text>
</comment>
<dbReference type="PANTHER" id="PTHR31302">
    <property type="entry name" value="TRANSMEMBRANE PROTEIN WITH METALLOPHOSPHOESTERASE DOMAIN-RELATED"/>
    <property type="match status" value="1"/>
</dbReference>
<sequence>MVIVFVLVALLVLAAFGVLHWYAWRRLVRDTTRGPGLARRVGAGVFIAGPVLLFAAFGAERGGAPFWLQQTLGWPGFLWLALSLYLLLALLAGEVVRPLLNRLLARRAPAPVERPEPAVREPEPVPAGAKPTAATESADTASADGTAPDAGSPLQPAGASPSGVSRRLFVSRVVGGAVAATAVGTVGYGTYGVVRGPRVKRVTVPLAKLPRAAHGFRIAVVSDIHLGPMLGRGFAQKVVDTINATQPDLIAVVGDLVDGSVKDLGPAAAPLADLQARHGTYFVTGNHEYFSGAEQWVEEVRRLGMTPLENDRRELPYLDLAGVNDIAGEDDGQGPDFARALGDRDTSRAVVLLAHQPVQIHDAVDHGVDLQLSGHTHGGQLWPMNYVAEAANPTLAGLERYGDTQLYVSRGAGAWGPPVRVGAPSDITVVELASKQA</sequence>
<dbReference type="SUPFAM" id="SSF56300">
    <property type="entry name" value="Metallo-dependent phosphatases"/>
    <property type="match status" value="1"/>
</dbReference>
<feature type="compositionally biased region" description="Basic and acidic residues" evidence="3">
    <location>
        <begin position="113"/>
        <end position="123"/>
    </location>
</feature>
<gene>
    <name evidence="6" type="ORF">ABZ931_12310</name>
</gene>
<keyword evidence="2" id="KW-0378">Hydrolase</keyword>
<keyword evidence="7" id="KW-1185">Reference proteome</keyword>
<feature type="domain" description="Calcineurin-like phosphoesterase" evidence="5">
    <location>
        <begin position="216"/>
        <end position="378"/>
    </location>
</feature>
<reference evidence="6 7" key="1">
    <citation type="submission" date="2024-06" db="EMBL/GenBank/DDBJ databases">
        <title>The Natural Products Discovery Center: Release of the First 8490 Sequenced Strains for Exploring Actinobacteria Biosynthetic Diversity.</title>
        <authorList>
            <person name="Kalkreuter E."/>
            <person name="Kautsar S.A."/>
            <person name="Yang D."/>
            <person name="Bader C.D."/>
            <person name="Teijaro C.N."/>
            <person name="Fluegel L."/>
            <person name="Davis C.M."/>
            <person name="Simpson J.R."/>
            <person name="Lauterbach L."/>
            <person name="Steele A.D."/>
            <person name="Gui C."/>
            <person name="Meng S."/>
            <person name="Li G."/>
            <person name="Viehrig K."/>
            <person name="Ye F."/>
            <person name="Su P."/>
            <person name="Kiefer A.F."/>
            <person name="Nichols A."/>
            <person name="Cepeda A.J."/>
            <person name="Yan W."/>
            <person name="Fan B."/>
            <person name="Jiang Y."/>
            <person name="Adhikari A."/>
            <person name="Zheng C.-J."/>
            <person name="Schuster L."/>
            <person name="Cowan T.M."/>
            <person name="Smanski M.J."/>
            <person name="Chevrette M.G."/>
            <person name="De Carvalho L.P.S."/>
            <person name="Shen B."/>
        </authorList>
    </citation>
    <scope>NUCLEOTIDE SEQUENCE [LARGE SCALE GENOMIC DNA]</scope>
    <source>
        <strain evidence="6 7">NPDC046851</strain>
    </source>
</reference>
<evidence type="ECO:0000256" key="4">
    <source>
        <dbReference type="SAM" id="Phobius"/>
    </source>
</evidence>
<evidence type="ECO:0000256" key="1">
    <source>
        <dbReference type="ARBA" id="ARBA00022723"/>
    </source>
</evidence>
<proteinExistence type="predicted"/>
<keyword evidence="4" id="KW-0812">Transmembrane</keyword>
<feature type="transmembrane region" description="Helical" evidence="4">
    <location>
        <begin position="36"/>
        <end position="57"/>
    </location>
</feature>
<keyword evidence="1" id="KW-0479">Metal-binding</keyword>
<name>A0ABV3AX66_9ACTN</name>
<evidence type="ECO:0000259" key="5">
    <source>
        <dbReference type="Pfam" id="PF00149"/>
    </source>
</evidence>
<dbReference type="InterPro" id="IPR029052">
    <property type="entry name" value="Metallo-depent_PP-like"/>
</dbReference>
<dbReference type="InterPro" id="IPR004843">
    <property type="entry name" value="Calcineurin-like_PHP"/>
</dbReference>
<feature type="region of interest" description="Disordered" evidence="3">
    <location>
        <begin position="111"/>
        <end position="162"/>
    </location>
</feature>
<dbReference type="CDD" id="cd07385">
    <property type="entry name" value="MPP_YkuE_C"/>
    <property type="match status" value="1"/>
</dbReference>
<feature type="transmembrane region" description="Helical" evidence="4">
    <location>
        <begin position="77"/>
        <end position="96"/>
    </location>
</feature>
<accession>A0ABV3AX66</accession>
<dbReference type="InterPro" id="IPR051158">
    <property type="entry name" value="Metallophosphoesterase_sf"/>
</dbReference>
<dbReference type="Gene3D" id="3.60.21.10">
    <property type="match status" value="1"/>
</dbReference>
<dbReference type="PANTHER" id="PTHR31302:SF31">
    <property type="entry name" value="PHOSPHODIESTERASE YAEI"/>
    <property type="match status" value="1"/>
</dbReference>